<feature type="compositionally biased region" description="Basic and acidic residues" evidence="1">
    <location>
        <begin position="692"/>
        <end position="702"/>
    </location>
</feature>
<reference evidence="2" key="1">
    <citation type="submission" date="2020-11" db="EMBL/GenBank/DDBJ databases">
        <authorList>
            <consortium name="DOE Joint Genome Institute"/>
            <person name="Ahrendt S."/>
            <person name="Riley R."/>
            <person name="Andreopoulos W."/>
            <person name="LaButti K."/>
            <person name="Pangilinan J."/>
            <person name="Ruiz-duenas F.J."/>
            <person name="Barrasa J.M."/>
            <person name="Sanchez-Garcia M."/>
            <person name="Camarero S."/>
            <person name="Miyauchi S."/>
            <person name="Serrano A."/>
            <person name="Linde D."/>
            <person name="Babiker R."/>
            <person name="Drula E."/>
            <person name="Ayuso-Fernandez I."/>
            <person name="Pacheco R."/>
            <person name="Padilla G."/>
            <person name="Ferreira P."/>
            <person name="Barriuso J."/>
            <person name="Kellner H."/>
            <person name="Castanera R."/>
            <person name="Alfaro M."/>
            <person name="Ramirez L."/>
            <person name="Pisabarro A.G."/>
            <person name="Kuo A."/>
            <person name="Tritt A."/>
            <person name="Lipzen A."/>
            <person name="He G."/>
            <person name="Yan M."/>
            <person name="Ng V."/>
            <person name="Cullen D."/>
            <person name="Martin F."/>
            <person name="Rosso M.-N."/>
            <person name="Henrissat B."/>
            <person name="Hibbett D."/>
            <person name="Martinez A.T."/>
            <person name="Grigoriev I.V."/>
        </authorList>
    </citation>
    <scope>NUCLEOTIDE SEQUENCE</scope>
    <source>
        <strain evidence="2">AH 44721</strain>
    </source>
</reference>
<protein>
    <submittedName>
        <fullName evidence="2">Uncharacterized protein</fullName>
    </submittedName>
</protein>
<feature type="region of interest" description="Disordered" evidence="1">
    <location>
        <begin position="688"/>
        <end position="713"/>
    </location>
</feature>
<feature type="region of interest" description="Disordered" evidence="1">
    <location>
        <begin position="823"/>
        <end position="865"/>
    </location>
</feature>
<organism evidence="2 3">
    <name type="scientific">Gymnopilus junonius</name>
    <name type="common">Spectacular rustgill mushroom</name>
    <name type="synonym">Gymnopilus spectabilis subsp. junonius</name>
    <dbReference type="NCBI Taxonomy" id="109634"/>
    <lineage>
        <taxon>Eukaryota</taxon>
        <taxon>Fungi</taxon>
        <taxon>Dikarya</taxon>
        <taxon>Basidiomycota</taxon>
        <taxon>Agaricomycotina</taxon>
        <taxon>Agaricomycetes</taxon>
        <taxon>Agaricomycetidae</taxon>
        <taxon>Agaricales</taxon>
        <taxon>Agaricineae</taxon>
        <taxon>Hymenogastraceae</taxon>
        <taxon>Gymnopilus</taxon>
    </lineage>
</organism>
<feature type="region of interest" description="Disordered" evidence="1">
    <location>
        <begin position="991"/>
        <end position="1048"/>
    </location>
</feature>
<dbReference type="InterPro" id="IPR040521">
    <property type="entry name" value="KDZ"/>
</dbReference>
<sequence length="1048" mass="119172">MDRPAKRQRLQLQRFHSDWVSLEDDEGEDFVHVREGGLGRKGNHVRMSVMPREAERALGMDSWVQATFWPTPNSTEFALDMTGDLYDEALEADVMDELPSPEVAATKSKWKISKVSVRRSLPRSALMLFALSNLLPPRRDHMLYGKSSIDKFFWTNFFAGQAVETFEVPSSVLTAWLGLKLQLNHAGSFCENPIPAHTNMLVLHTNALPGFTYQNQDLHFIPITRTPPQIRLNDEGFHLRLLPGTREVDNQHRNGCPEITLQAAFPNDTSMVPPQDAEVGWQSQQSHRRINLPEDWVNAPKKLKFLFMMIMCMDANFRLKNQLVSNYSQDPGLGVGWAYLVPRQAYESYVLSRASDEDISTCVGFQALVKANSKFSVGLRYTGVGAVVCGRSEMIFPSGVGNLQKGERYTNMDYIFGSVLQYVLVLLVLISYDIACQWFTNLFSCIDNHWPDSIKPRPNTTLVPAIPKLHKPMHEQKDHQVYSLNLIKGVGFSDCKCPEQVWAPHNALSNSTKTQGPGSHQDVLDDHFGFWNWLKYIGLGSTLLRWYKAAVAQCNLQQEGHRGLTVSLDPDLVQKWETMCQDWEANSFPKKAANPYHLDGAYMSEAQIKKELAEEEERRIAEGGVSLHETSAAGFIQMGLDLEEAQRRLKHLNEHNSLRIQLRAWEKLLPIYIPGLLQYETNLLHSSATSQKGEKGSDKLQDTPEGSSSNKPEDAVLWLPSRIPALVRSQVCLVGLPEIEEWLRGAQCMDSLRKLCRILRVKRRMIHFKNKNLHGQRDGTRSRSVIDCVHLKARNAADRYRASRAAKLELAGPGKWEETFRPLNDGDIRGYQDPNHLHPKAGRPGTLEDDRAAGPSTAPNTGDNQEFELFNEVRTRRDGTGETRRTLSWIWLTIPSNDSEEDKDDILRVEWAKSRARATRATEEVMLLKEEMRRVLAFLEWKSRWWQDRQCTRTGLEKSMAEGVQAFALRQSSLQSQLAAHFRKLWKAPLEDSKKEASNDSHTMPASQKDTSDDNDDDNDNDDDDADEQLEGGLDNDWDDNILEEEED</sequence>
<dbReference type="OrthoDB" id="3257768at2759"/>
<dbReference type="AlphaFoldDB" id="A0A9P5TKY2"/>
<evidence type="ECO:0000256" key="1">
    <source>
        <dbReference type="SAM" id="MobiDB-lite"/>
    </source>
</evidence>
<proteinExistence type="predicted"/>
<dbReference type="Proteomes" id="UP000724874">
    <property type="component" value="Unassembled WGS sequence"/>
</dbReference>
<gene>
    <name evidence="2" type="ORF">CPB84DRAFT_1848339</name>
</gene>
<keyword evidence="3" id="KW-1185">Reference proteome</keyword>
<comment type="caution">
    <text evidence="2">The sequence shown here is derived from an EMBL/GenBank/DDBJ whole genome shotgun (WGS) entry which is preliminary data.</text>
</comment>
<accession>A0A9P5TKY2</accession>
<feature type="compositionally biased region" description="Polar residues" evidence="1">
    <location>
        <begin position="1000"/>
        <end position="1009"/>
    </location>
</feature>
<name>A0A9P5TKY2_GYMJU</name>
<dbReference type="Pfam" id="PF18758">
    <property type="entry name" value="KDZ"/>
    <property type="match status" value="1"/>
</dbReference>
<feature type="compositionally biased region" description="Acidic residues" evidence="1">
    <location>
        <begin position="1013"/>
        <end position="1048"/>
    </location>
</feature>
<dbReference type="EMBL" id="JADNYJ010000062">
    <property type="protein sequence ID" value="KAF8895002.1"/>
    <property type="molecule type" value="Genomic_DNA"/>
</dbReference>
<evidence type="ECO:0000313" key="3">
    <source>
        <dbReference type="Proteomes" id="UP000724874"/>
    </source>
</evidence>
<evidence type="ECO:0000313" key="2">
    <source>
        <dbReference type="EMBL" id="KAF8895002.1"/>
    </source>
</evidence>